<dbReference type="InterPro" id="IPR041492">
    <property type="entry name" value="HAD_2"/>
</dbReference>
<dbReference type="Gene3D" id="1.10.150.240">
    <property type="entry name" value="Putative phosphatase, domain 2"/>
    <property type="match status" value="1"/>
</dbReference>
<dbReference type="InterPro" id="IPR023198">
    <property type="entry name" value="PGP-like_dom2"/>
</dbReference>
<dbReference type="SUPFAM" id="SSF56784">
    <property type="entry name" value="HAD-like"/>
    <property type="match status" value="1"/>
</dbReference>
<organism evidence="1 2">
    <name type="scientific">candidate division WWE3 bacterium</name>
    <dbReference type="NCBI Taxonomy" id="2053526"/>
    <lineage>
        <taxon>Bacteria</taxon>
        <taxon>Katanobacteria</taxon>
    </lineage>
</organism>
<dbReference type="PANTHER" id="PTHR43434">
    <property type="entry name" value="PHOSPHOGLYCOLATE PHOSPHATASE"/>
    <property type="match status" value="1"/>
</dbReference>
<dbReference type="AlphaFoldDB" id="A0A3A4ZCM6"/>
<dbReference type="Gene3D" id="3.40.50.1000">
    <property type="entry name" value="HAD superfamily/HAD-like"/>
    <property type="match status" value="1"/>
</dbReference>
<evidence type="ECO:0000313" key="2">
    <source>
        <dbReference type="Proteomes" id="UP000265540"/>
    </source>
</evidence>
<name>A0A3A4ZCM6_UNCKA</name>
<dbReference type="SFLD" id="SFLDS00003">
    <property type="entry name" value="Haloacid_Dehalogenase"/>
    <property type="match status" value="1"/>
</dbReference>
<dbReference type="PANTHER" id="PTHR43434:SF13">
    <property type="entry name" value="PHOSPHOGLYCOLATE PHOSPHATASE"/>
    <property type="match status" value="1"/>
</dbReference>
<comment type="caution">
    <text evidence="1">The sequence shown here is derived from an EMBL/GenBank/DDBJ whole genome shotgun (WGS) entry which is preliminary data.</text>
</comment>
<reference evidence="1 2" key="1">
    <citation type="journal article" date="2017" name="ISME J.">
        <title>Energy and carbon metabolisms in a deep terrestrial subsurface fluid microbial community.</title>
        <authorList>
            <person name="Momper L."/>
            <person name="Jungbluth S.P."/>
            <person name="Lee M.D."/>
            <person name="Amend J.P."/>
        </authorList>
    </citation>
    <scope>NUCLEOTIDE SEQUENCE [LARGE SCALE GENOMIC DNA]</scope>
    <source>
        <strain evidence="1">SURF_46</strain>
    </source>
</reference>
<evidence type="ECO:0000313" key="1">
    <source>
        <dbReference type="EMBL" id="RJR26912.1"/>
    </source>
</evidence>
<accession>A0A3A4ZCM6</accession>
<dbReference type="InterPro" id="IPR036412">
    <property type="entry name" value="HAD-like_sf"/>
</dbReference>
<dbReference type="SFLD" id="SFLDG01129">
    <property type="entry name" value="C1.5:_HAD__Beta-PGM__Phosphata"/>
    <property type="match status" value="1"/>
</dbReference>
<dbReference type="InterPro" id="IPR050155">
    <property type="entry name" value="HAD-like_hydrolase_sf"/>
</dbReference>
<dbReference type="Proteomes" id="UP000265540">
    <property type="component" value="Unassembled WGS sequence"/>
</dbReference>
<proteinExistence type="predicted"/>
<dbReference type="EMBL" id="QZJF01000017">
    <property type="protein sequence ID" value="RJR26912.1"/>
    <property type="molecule type" value="Genomic_DNA"/>
</dbReference>
<sequence>MNIIFDFDGTISDSMLPSIRHIAKWVPGVDVDEFIRGELEDFRDRTIQENLSFFKISKIRFAIMYFLYKNEMEDGVGETKIFDGMRAVLDQLSRMGHSLFIVTSHSKKNVEDFLMRNNISVFKHVYSSKALFGKHRLLKKLFLEYKTGADNSVYVGDEVRDIQACKKAGVRIISVTWGYNSKKLLERYSPDFIAESPADILELVSQMRMI</sequence>
<gene>
    <name evidence="1" type="ORF">C4561_04000</name>
</gene>
<evidence type="ECO:0008006" key="3">
    <source>
        <dbReference type="Google" id="ProtNLM"/>
    </source>
</evidence>
<dbReference type="GO" id="GO:0006281">
    <property type="term" value="P:DNA repair"/>
    <property type="evidence" value="ECO:0007669"/>
    <property type="project" value="TreeGrafter"/>
</dbReference>
<protein>
    <recommendedName>
        <fullName evidence="3">HAD family hydrolase</fullName>
    </recommendedName>
</protein>
<dbReference type="GO" id="GO:0008967">
    <property type="term" value="F:phosphoglycolate phosphatase activity"/>
    <property type="evidence" value="ECO:0007669"/>
    <property type="project" value="TreeGrafter"/>
</dbReference>
<dbReference type="InterPro" id="IPR023214">
    <property type="entry name" value="HAD_sf"/>
</dbReference>
<dbReference type="Pfam" id="PF13419">
    <property type="entry name" value="HAD_2"/>
    <property type="match status" value="1"/>
</dbReference>
<dbReference type="GO" id="GO:0005829">
    <property type="term" value="C:cytosol"/>
    <property type="evidence" value="ECO:0007669"/>
    <property type="project" value="TreeGrafter"/>
</dbReference>